<keyword evidence="5" id="KW-0472">Membrane</keyword>
<comment type="caution">
    <text evidence="7">The sequence shown here is derived from an EMBL/GenBank/DDBJ whole genome shotgun (WGS) entry which is preliminary data.</text>
</comment>
<dbReference type="OrthoDB" id="9808312at2"/>
<keyword evidence="8" id="KW-1185">Reference proteome</keyword>
<evidence type="ECO:0000256" key="5">
    <source>
        <dbReference type="SAM" id="Phobius"/>
    </source>
</evidence>
<keyword evidence="3 4" id="KW-0408">Iron</keyword>
<evidence type="ECO:0000256" key="1">
    <source>
        <dbReference type="ARBA" id="ARBA00022617"/>
    </source>
</evidence>
<feature type="domain" description="Cytochrome c" evidence="6">
    <location>
        <begin position="43"/>
        <end position="137"/>
    </location>
</feature>
<evidence type="ECO:0000313" key="8">
    <source>
        <dbReference type="Proteomes" id="UP000218542"/>
    </source>
</evidence>
<evidence type="ECO:0000256" key="4">
    <source>
        <dbReference type="PROSITE-ProRule" id="PRU00433"/>
    </source>
</evidence>
<evidence type="ECO:0000256" key="3">
    <source>
        <dbReference type="ARBA" id="ARBA00023004"/>
    </source>
</evidence>
<feature type="domain" description="Cytochrome c" evidence="6">
    <location>
        <begin position="160"/>
        <end position="256"/>
    </location>
</feature>
<evidence type="ECO:0000313" key="7">
    <source>
        <dbReference type="EMBL" id="GAX61322.1"/>
    </source>
</evidence>
<accession>A0A286TZK5</accession>
<feature type="transmembrane region" description="Helical" evidence="5">
    <location>
        <begin position="20"/>
        <end position="41"/>
    </location>
</feature>
<sequence>MAYLNGKKGISGRNNLCWGNIIFSAMIIVFVSMLCLGNTVMAGEKLKGKDLYNKYCAPCHGEDGDGYGPLYGALYPKPRDFTKGQYKIRTNPSGSLPTDADLIHVISVGIHGTSMMPWDILDKDQITSLLPVLKSFSEAWQYREPEPSVVLGPELRSTQKTIARGRELYFQKECWKCHGETGEGDGPSSYDLEDEWGIPIQAYNFTRQDKFKGGATNKDIYLRFTTGVNGTPMPSFANELSDEDRWCMVHFVKSLATKTNKEDHAE</sequence>
<dbReference type="SUPFAM" id="SSF46626">
    <property type="entry name" value="Cytochrome c"/>
    <property type="match status" value="2"/>
</dbReference>
<dbReference type="EMBL" id="BAOS01000022">
    <property type="protein sequence ID" value="GAX61322.1"/>
    <property type="molecule type" value="Genomic_DNA"/>
</dbReference>
<keyword evidence="5" id="KW-1133">Transmembrane helix</keyword>
<dbReference type="PANTHER" id="PTHR33751">
    <property type="entry name" value="CBB3-TYPE CYTOCHROME C OXIDASE SUBUNIT FIXP"/>
    <property type="match status" value="1"/>
</dbReference>
<dbReference type="InterPro" id="IPR009056">
    <property type="entry name" value="Cyt_c-like_dom"/>
</dbReference>
<organism evidence="7 8">
    <name type="scientific">Candidatus Scalindua japonica</name>
    <dbReference type="NCBI Taxonomy" id="1284222"/>
    <lineage>
        <taxon>Bacteria</taxon>
        <taxon>Pseudomonadati</taxon>
        <taxon>Planctomycetota</taxon>
        <taxon>Candidatus Brocadiia</taxon>
        <taxon>Candidatus Brocadiales</taxon>
        <taxon>Candidatus Scalinduaceae</taxon>
        <taxon>Candidatus Scalindua</taxon>
    </lineage>
</organism>
<dbReference type="PANTHER" id="PTHR33751:SF1">
    <property type="entry name" value="CBB3-TYPE CYTOCHROME C OXIDASE SUBUNIT FIXP"/>
    <property type="match status" value="1"/>
</dbReference>
<dbReference type="GO" id="GO:0020037">
    <property type="term" value="F:heme binding"/>
    <property type="evidence" value="ECO:0007669"/>
    <property type="project" value="InterPro"/>
</dbReference>
<evidence type="ECO:0000259" key="6">
    <source>
        <dbReference type="PROSITE" id="PS51007"/>
    </source>
</evidence>
<keyword evidence="2 4" id="KW-0479">Metal-binding</keyword>
<dbReference type="Gene3D" id="1.10.760.10">
    <property type="entry name" value="Cytochrome c-like domain"/>
    <property type="match status" value="2"/>
</dbReference>
<reference evidence="8" key="1">
    <citation type="journal article" date="2017" name="Environ. Microbiol. Rep.">
        <title>Genetic Diversity of Marine Anaerobic Ammonium-Oxidizing Bacteria as Revealed by Genomic and Proteomic Analyses of 'Candidatus Scalindua japonica'.</title>
        <authorList>
            <person name="Oshiki M."/>
            <person name="Mizuto K."/>
            <person name="Kimura Z."/>
            <person name="Kindaichi T."/>
            <person name="Satoh H."/>
            <person name="Okabe S."/>
        </authorList>
    </citation>
    <scope>NUCLEOTIDE SEQUENCE [LARGE SCALE GENOMIC DNA]</scope>
    <source>
        <strain evidence="8">husup-a2</strain>
    </source>
</reference>
<name>A0A286TZK5_9BACT</name>
<dbReference type="InterPro" id="IPR036909">
    <property type="entry name" value="Cyt_c-like_dom_sf"/>
</dbReference>
<gene>
    <name evidence="7" type="ORF">SCALIN_C22_0031</name>
</gene>
<dbReference type="GO" id="GO:0009055">
    <property type="term" value="F:electron transfer activity"/>
    <property type="evidence" value="ECO:0007669"/>
    <property type="project" value="InterPro"/>
</dbReference>
<dbReference type="RefSeq" id="WP_096894712.1">
    <property type="nucleotide sequence ID" value="NZ_BAOS01000022.1"/>
</dbReference>
<keyword evidence="5" id="KW-0812">Transmembrane</keyword>
<dbReference type="Pfam" id="PF00034">
    <property type="entry name" value="Cytochrom_C"/>
    <property type="match status" value="2"/>
</dbReference>
<dbReference type="Proteomes" id="UP000218542">
    <property type="component" value="Unassembled WGS sequence"/>
</dbReference>
<proteinExistence type="predicted"/>
<dbReference type="GO" id="GO:0046872">
    <property type="term" value="F:metal ion binding"/>
    <property type="evidence" value="ECO:0007669"/>
    <property type="project" value="UniProtKB-KW"/>
</dbReference>
<keyword evidence="1 4" id="KW-0349">Heme</keyword>
<protein>
    <submittedName>
        <fullName evidence="7">Cytochrome c, mono-and diheme variants</fullName>
    </submittedName>
</protein>
<dbReference type="PROSITE" id="PS51007">
    <property type="entry name" value="CYTC"/>
    <property type="match status" value="2"/>
</dbReference>
<dbReference type="AlphaFoldDB" id="A0A286TZK5"/>
<dbReference type="InterPro" id="IPR050597">
    <property type="entry name" value="Cytochrome_c_Oxidase_Subunit"/>
</dbReference>
<evidence type="ECO:0000256" key="2">
    <source>
        <dbReference type="ARBA" id="ARBA00022723"/>
    </source>
</evidence>